<dbReference type="EMBL" id="JAKGUD010000003">
    <property type="protein sequence ID" value="MCF4141915.1"/>
    <property type="molecule type" value="Genomic_DNA"/>
</dbReference>
<keyword evidence="9" id="KW-1185">Reference proteome</keyword>
<dbReference type="RefSeq" id="WP_236098676.1">
    <property type="nucleotide sequence ID" value="NZ_JAKGUD010000003.1"/>
</dbReference>
<organism evidence="8 9">
    <name type="scientific">Dethiosulfovibrio marinus</name>
    <dbReference type="NCBI Taxonomy" id="133532"/>
    <lineage>
        <taxon>Bacteria</taxon>
        <taxon>Thermotogati</taxon>
        <taxon>Synergistota</taxon>
        <taxon>Synergistia</taxon>
        <taxon>Synergistales</taxon>
        <taxon>Dethiosulfovibrionaceae</taxon>
        <taxon>Dethiosulfovibrio</taxon>
    </lineage>
</organism>
<feature type="binding site" evidence="6">
    <location>
        <position position="63"/>
    </location>
    <ligand>
        <name>(6R)-10-formyltetrahydrofolate</name>
        <dbReference type="ChEBI" id="CHEBI:195366"/>
    </ligand>
</feature>
<feature type="binding site" evidence="6">
    <location>
        <position position="105"/>
    </location>
    <ligand>
        <name>(6R)-10-formyltetrahydrofolate</name>
        <dbReference type="ChEBI" id="CHEBI:195366"/>
    </ligand>
</feature>
<dbReference type="InterPro" id="IPR001555">
    <property type="entry name" value="GART_AS"/>
</dbReference>
<dbReference type="HAMAP" id="MF_01930">
    <property type="entry name" value="PurN"/>
    <property type="match status" value="1"/>
</dbReference>
<feature type="site" description="Raises pKa of active site His" evidence="6">
    <location>
        <position position="143"/>
    </location>
</feature>
<dbReference type="EC" id="2.1.2.2" evidence="6"/>
<dbReference type="Gene3D" id="3.40.50.170">
    <property type="entry name" value="Formyl transferase, N-terminal domain"/>
    <property type="match status" value="1"/>
</dbReference>
<feature type="domain" description="Formyl transferase N-terminal" evidence="7">
    <location>
        <begin position="6"/>
        <end position="179"/>
    </location>
</feature>
<comment type="catalytic activity">
    <reaction evidence="5 6">
        <text>N(1)-(5-phospho-beta-D-ribosyl)glycinamide + (6R)-10-formyltetrahydrofolate = N(2)-formyl-N(1)-(5-phospho-beta-D-ribosyl)glycinamide + (6S)-5,6,7,8-tetrahydrofolate + H(+)</text>
        <dbReference type="Rhea" id="RHEA:15053"/>
        <dbReference type="ChEBI" id="CHEBI:15378"/>
        <dbReference type="ChEBI" id="CHEBI:57453"/>
        <dbReference type="ChEBI" id="CHEBI:143788"/>
        <dbReference type="ChEBI" id="CHEBI:147286"/>
        <dbReference type="ChEBI" id="CHEBI:195366"/>
        <dbReference type="EC" id="2.1.2.2"/>
    </reaction>
</comment>
<feature type="binding site" evidence="6">
    <location>
        <begin position="88"/>
        <end position="91"/>
    </location>
    <ligand>
        <name>(6R)-10-formyltetrahydrofolate</name>
        <dbReference type="ChEBI" id="CHEBI:195366"/>
    </ligand>
</feature>
<dbReference type="Pfam" id="PF00551">
    <property type="entry name" value="Formyl_trans_N"/>
    <property type="match status" value="1"/>
</dbReference>
<comment type="caution">
    <text evidence="8">The sequence shown here is derived from an EMBL/GenBank/DDBJ whole genome shotgun (WGS) entry which is preliminary data.</text>
</comment>
<sequence length="196" mass="21678">MTSIGLLISGRGSNMDAILDRVKSGDLKANVSFVASDRPGAPGLEKAAARGVKTELLPYENGKEAAEEHLHRLWRRHDLGWLVLAGFMRILSPGFVSSHAGRIVNIHPALLPSFPGAHGIEDAWGYGVKVTGVTVHLVDELVDHGTILSQMPVRVKPDDNMETLERRIHRAEHRLYWRTLEKLFSGIIHTGKDDSR</sequence>
<evidence type="ECO:0000256" key="1">
    <source>
        <dbReference type="ARBA" id="ARBA00005054"/>
    </source>
</evidence>
<dbReference type="GO" id="GO:0004644">
    <property type="term" value="F:phosphoribosylglycinamide formyltransferase activity"/>
    <property type="evidence" value="ECO:0007669"/>
    <property type="project" value="UniProtKB-EC"/>
</dbReference>
<accession>A0ABS9EL89</accession>
<dbReference type="InterPro" id="IPR036477">
    <property type="entry name" value="Formyl_transf_N_sf"/>
</dbReference>
<evidence type="ECO:0000256" key="2">
    <source>
        <dbReference type="ARBA" id="ARBA00022679"/>
    </source>
</evidence>
<dbReference type="InterPro" id="IPR004607">
    <property type="entry name" value="GART"/>
</dbReference>
<evidence type="ECO:0000256" key="6">
    <source>
        <dbReference type="HAMAP-Rule" id="MF_01930"/>
    </source>
</evidence>
<comment type="similarity">
    <text evidence="4 6">Belongs to the GART family.</text>
</comment>
<evidence type="ECO:0000256" key="5">
    <source>
        <dbReference type="ARBA" id="ARBA00047664"/>
    </source>
</evidence>
<name>A0ABS9EL89_9BACT</name>
<feature type="active site" description="Proton donor" evidence="6">
    <location>
        <position position="107"/>
    </location>
</feature>
<dbReference type="PROSITE" id="PS00373">
    <property type="entry name" value="GART"/>
    <property type="match status" value="1"/>
</dbReference>
<keyword evidence="2 6" id="KW-0808">Transferase</keyword>
<reference evidence="8 9" key="1">
    <citation type="submission" date="2022-01" db="EMBL/GenBank/DDBJ databases">
        <title>Dethiosulfovibrio faecalis sp. nov., a novel proteolytic, non-sulfur-reducing bacterium isolated from a marine aquaculture solid waste bioreactor.</title>
        <authorList>
            <person name="Grabowski S."/>
            <person name="Apolinario E."/>
            <person name="Schneider N."/>
            <person name="Marshall C.W."/>
            <person name="Sowers K.R."/>
        </authorList>
    </citation>
    <scope>NUCLEOTIDE SEQUENCE [LARGE SCALE GENOMIC DNA]</scope>
    <source>
        <strain evidence="8 9">DSM 12537</strain>
    </source>
</reference>
<comment type="pathway">
    <text evidence="1 6">Purine metabolism; IMP biosynthesis via de novo pathway; N(2)-formyl-N(1)-(5-phospho-D-ribosyl)glycinamide from N(1)-(5-phospho-D-ribosyl)glycinamide (10-formyl THF route): step 1/1.</text>
</comment>
<evidence type="ECO:0000256" key="4">
    <source>
        <dbReference type="ARBA" id="ARBA00038440"/>
    </source>
</evidence>
<dbReference type="InterPro" id="IPR002376">
    <property type="entry name" value="Formyl_transf_N"/>
</dbReference>
<dbReference type="SUPFAM" id="SSF53328">
    <property type="entry name" value="Formyltransferase"/>
    <property type="match status" value="1"/>
</dbReference>
<dbReference type="PANTHER" id="PTHR43369">
    <property type="entry name" value="PHOSPHORIBOSYLGLYCINAMIDE FORMYLTRANSFERASE"/>
    <property type="match status" value="1"/>
</dbReference>
<dbReference type="CDD" id="cd08645">
    <property type="entry name" value="FMT_core_GART"/>
    <property type="match status" value="1"/>
</dbReference>
<feature type="binding site" evidence="6">
    <location>
        <begin position="12"/>
        <end position="14"/>
    </location>
    <ligand>
        <name>N(1)-(5-phospho-beta-D-ribosyl)glycinamide</name>
        <dbReference type="ChEBI" id="CHEBI:143788"/>
    </ligand>
</feature>
<dbReference type="Proteomes" id="UP001200430">
    <property type="component" value="Unassembled WGS sequence"/>
</dbReference>
<dbReference type="PANTHER" id="PTHR43369:SF2">
    <property type="entry name" value="PHOSPHORIBOSYLGLYCINAMIDE FORMYLTRANSFERASE"/>
    <property type="match status" value="1"/>
</dbReference>
<evidence type="ECO:0000259" key="7">
    <source>
        <dbReference type="Pfam" id="PF00551"/>
    </source>
</evidence>
<protein>
    <recommendedName>
        <fullName evidence="6">Phosphoribosylglycinamide formyltransferase</fullName>
        <ecNumber evidence="6">2.1.2.2</ecNumber>
    </recommendedName>
    <alternativeName>
        <fullName evidence="6">5'-phosphoribosylglycinamide transformylase</fullName>
    </alternativeName>
    <alternativeName>
        <fullName evidence="6">GAR transformylase</fullName>
        <shortName evidence="6">GART</shortName>
    </alternativeName>
</protein>
<keyword evidence="3 6" id="KW-0658">Purine biosynthesis</keyword>
<comment type="function">
    <text evidence="6">Catalyzes the transfer of a formyl group from 10-formyltetrahydrofolate to 5-phospho-ribosyl-glycinamide (GAR), producing 5-phospho-ribosyl-N-formylglycinamide (FGAR) and tetrahydrofolate.</text>
</comment>
<evidence type="ECO:0000313" key="8">
    <source>
        <dbReference type="EMBL" id="MCF4141915.1"/>
    </source>
</evidence>
<gene>
    <name evidence="6 8" type="primary">purN</name>
    <name evidence="8" type="ORF">L2W38_03680</name>
</gene>
<proteinExistence type="inferred from homology"/>
<evidence type="ECO:0000313" key="9">
    <source>
        <dbReference type="Proteomes" id="UP001200430"/>
    </source>
</evidence>
<evidence type="ECO:0000256" key="3">
    <source>
        <dbReference type="ARBA" id="ARBA00022755"/>
    </source>
</evidence>
<dbReference type="NCBIfam" id="TIGR00639">
    <property type="entry name" value="PurN"/>
    <property type="match status" value="1"/>
</dbReference>